<feature type="region of interest" description="Disordered" evidence="1">
    <location>
        <begin position="77"/>
        <end position="124"/>
    </location>
</feature>
<dbReference type="PANTHER" id="PTHR14614">
    <property type="entry name" value="HEPATOCELLULAR CARCINOMA-ASSOCIATED ANTIGEN"/>
    <property type="match status" value="1"/>
</dbReference>
<name>A0ABQ6NC64_9STRA</name>
<dbReference type="InterPro" id="IPR027417">
    <property type="entry name" value="P-loop_NTPase"/>
</dbReference>
<proteinExistence type="predicted"/>
<dbReference type="Pfam" id="PF00069">
    <property type="entry name" value="Pkinase"/>
    <property type="match status" value="1"/>
</dbReference>
<dbReference type="InterPro" id="IPR029063">
    <property type="entry name" value="SAM-dependent_MTases_sf"/>
</dbReference>
<dbReference type="InterPro" id="IPR000719">
    <property type="entry name" value="Prot_kinase_dom"/>
</dbReference>
<dbReference type="Proteomes" id="UP001165060">
    <property type="component" value="Unassembled WGS sequence"/>
</dbReference>
<organism evidence="3 4">
    <name type="scientific">Tetraparma gracilis</name>
    <dbReference type="NCBI Taxonomy" id="2962635"/>
    <lineage>
        <taxon>Eukaryota</taxon>
        <taxon>Sar</taxon>
        <taxon>Stramenopiles</taxon>
        <taxon>Ochrophyta</taxon>
        <taxon>Bolidophyceae</taxon>
        <taxon>Parmales</taxon>
        <taxon>Triparmaceae</taxon>
        <taxon>Tetraparma</taxon>
    </lineage>
</organism>
<evidence type="ECO:0000313" key="4">
    <source>
        <dbReference type="Proteomes" id="UP001165060"/>
    </source>
</evidence>
<sequence>MTSPPPAPTWAPSTLFSSSPSASPSSFGYLPLRALGVGSFGAVHLCRFAAGPPPNPGDPLKDLANLYAVKRVPEGGGGGGGIFEAEAPPGEKGDEDASDDELPPPMQSSFLAPPAPAGGGGSRLPTEAEVHATLQAAALHHPNISLLYSLLQTPQAHFLVLEYCPGGPLTPGTPPALLLTKVLPGIASALSHVHSLGFAHLDVSPPNILLSFHSHPRLCDFGCALPLPPSLLLLPVRGTLQYLSPGEASSFFDRRPYDAAAADRFSLAAAVHFCATGEHLHALDKRAPLERNLAAIRDFGGEPGGAGGELGRALRPLLGLPKAEKEPSLPLRRLYEADTDAYFTAPYLPYASRAGAERERFSGNVDSPRLLAAAAAALARGPAVAEGHVLHRCGALLRRADRAVVLDVPADVCRERRLARQPRTEAERGELGGYIDRVVTPHYEEERAFLSCFRGDPRFVFAENGEIEAGRVMEGLEARAAPARAEEIDGFAAFAASLKLRGCSVRPFSHPPPPSAGRCVYLSVSPERVVGVAAQPAPPRSLDPPPPALHAADFHELARMYNELVPTCTHMGVTVLADSALVDGLGGVVWDGAYALVQHFRETLKGTGRVLELGCGTGLAGLCLRELGFDVTLTDAVVDLAAINAERCGGGVEVRELSWGDCGPGDVPEGGLDYVVGSEVTPMLGGHADLCKAMGVLLEGGALGVLSVDVKDGVEEAWAGGGGWAREVGGEAEGERFLGKAALAFLTKCCAAGLVFKVAAVEKVDGIVNLEEGEGCVAAIVYLRTAGGVGGEREGEI</sequence>
<reference evidence="3 4" key="1">
    <citation type="journal article" date="2023" name="Commun. Biol.">
        <title>Genome analysis of Parmales, the sister group of diatoms, reveals the evolutionary specialization of diatoms from phago-mixotrophs to photoautotrophs.</title>
        <authorList>
            <person name="Ban H."/>
            <person name="Sato S."/>
            <person name="Yoshikawa S."/>
            <person name="Yamada K."/>
            <person name="Nakamura Y."/>
            <person name="Ichinomiya M."/>
            <person name="Sato N."/>
            <person name="Blanc-Mathieu R."/>
            <person name="Endo H."/>
            <person name="Kuwata A."/>
            <person name="Ogata H."/>
        </authorList>
    </citation>
    <scope>NUCLEOTIDE SEQUENCE [LARGE SCALE GENOMIC DNA]</scope>
</reference>
<dbReference type="SUPFAM" id="SSF53335">
    <property type="entry name" value="S-adenosyl-L-methionine-dependent methyltransferases"/>
    <property type="match status" value="1"/>
</dbReference>
<dbReference type="SUPFAM" id="SSF52540">
    <property type="entry name" value="P-loop containing nucleoside triphosphate hydrolases"/>
    <property type="match status" value="1"/>
</dbReference>
<dbReference type="Gene3D" id="3.40.50.150">
    <property type="entry name" value="Vaccinia Virus protein VP39"/>
    <property type="match status" value="1"/>
</dbReference>
<evidence type="ECO:0000313" key="3">
    <source>
        <dbReference type="EMBL" id="GMI57015.1"/>
    </source>
</evidence>
<evidence type="ECO:0000259" key="2">
    <source>
        <dbReference type="PROSITE" id="PS50011"/>
    </source>
</evidence>
<dbReference type="SUPFAM" id="SSF56112">
    <property type="entry name" value="Protein kinase-like (PK-like)"/>
    <property type="match status" value="1"/>
</dbReference>
<dbReference type="Gene3D" id="1.10.510.10">
    <property type="entry name" value="Transferase(Phosphotransferase) domain 1"/>
    <property type="match status" value="1"/>
</dbReference>
<dbReference type="Pfam" id="PF10294">
    <property type="entry name" value="Methyltransf_16"/>
    <property type="match status" value="1"/>
</dbReference>
<dbReference type="PROSITE" id="PS50011">
    <property type="entry name" value="PROTEIN_KINASE_DOM"/>
    <property type="match status" value="1"/>
</dbReference>
<feature type="compositionally biased region" description="Low complexity" evidence="1">
    <location>
        <begin position="10"/>
        <end position="25"/>
    </location>
</feature>
<evidence type="ECO:0000256" key="1">
    <source>
        <dbReference type="SAM" id="MobiDB-lite"/>
    </source>
</evidence>
<keyword evidence="4" id="KW-1185">Reference proteome</keyword>
<feature type="region of interest" description="Disordered" evidence="1">
    <location>
        <begin position="1"/>
        <end position="25"/>
    </location>
</feature>
<accession>A0ABQ6NC64</accession>
<feature type="domain" description="Protein kinase" evidence="2">
    <location>
        <begin position="29"/>
        <end position="343"/>
    </location>
</feature>
<protein>
    <recommendedName>
        <fullName evidence="2">Protein kinase domain-containing protein</fullName>
    </recommendedName>
</protein>
<dbReference type="InterPro" id="IPR019410">
    <property type="entry name" value="Methyltransf_16"/>
</dbReference>
<gene>
    <name evidence="3" type="ORF">TeGR_g2372</name>
</gene>
<comment type="caution">
    <text evidence="3">The sequence shown here is derived from an EMBL/GenBank/DDBJ whole genome shotgun (WGS) entry which is preliminary data.</text>
</comment>
<feature type="compositionally biased region" description="Acidic residues" evidence="1">
    <location>
        <begin position="93"/>
        <end position="102"/>
    </location>
</feature>
<dbReference type="EMBL" id="BRYB01006414">
    <property type="protein sequence ID" value="GMI57015.1"/>
    <property type="molecule type" value="Genomic_DNA"/>
</dbReference>
<dbReference type="Gene3D" id="3.40.50.300">
    <property type="entry name" value="P-loop containing nucleotide triphosphate hydrolases"/>
    <property type="match status" value="1"/>
</dbReference>
<dbReference type="InterPro" id="IPR011009">
    <property type="entry name" value="Kinase-like_dom_sf"/>
</dbReference>